<dbReference type="PIRSF" id="PIRSF000103">
    <property type="entry name" value="HIBADH"/>
    <property type="match status" value="1"/>
</dbReference>
<dbReference type="Gene3D" id="3.40.50.720">
    <property type="entry name" value="NAD(P)-binding Rossmann-like Domain"/>
    <property type="match status" value="1"/>
</dbReference>
<dbReference type="InterPro" id="IPR008927">
    <property type="entry name" value="6-PGluconate_DH-like_C_sf"/>
</dbReference>
<feature type="domain" description="6-phosphogluconate dehydrogenase NADP-binding" evidence="4">
    <location>
        <begin position="2"/>
        <end position="165"/>
    </location>
</feature>
<keyword evidence="3" id="KW-0520">NAD</keyword>
<evidence type="ECO:0000256" key="2">
    <source>
        <dbReference type="ARBA" id="ARBA00023002"/>
    </source>
</evidence>
<dbReference type="PANTHER" id="PTHR43060">
    <property type="entry name" value="3-HYDROXYISOBUTYRATE DEHYDROGENASE-LIKE 1, MITOCHONDRIAL-RELATED"/>
    <property type="match status" value="1"/>
</dbReference>
<dbReference type="Gene3D" id="1.10.1040.10">
    <property type="entry name" value="N-(1-d-carboxylethyl)-l-norvaline Dehydrogenase, domain 2"/>
    <property type="match status" value="1"/>
</dbReference>
<dbReference type="InterPro" id="IPR006115">
    <property type="entry name" value="6PGDH_NADP-bd"/>
</dbReference>
<organism evidence="6 7">
    <name type="scientific">Amycolatopsis rhabdoformis</name>
    <dbReference type="NCBI Taxonomy" id="1448059"/>
    <lineage>
        <taxon>Bacteria</taxon>
        <taxon>Bacillati</taxon>
        <taxon>Actinomycetota</taxon>
        <taxon>Actinomycetes</taxon>
        <taxon>Pseudonocardiales</taxon>
        <taxon>Pseudonocardiaceae</taxon>
        <taxon>Amycolatopsis</taxon>
    </lineage>
</organism>
<dbReference type="InterPro" id="IPR002204">
    <property type="entry name" value="3-OH-isobutyrate_DH-rel_CS"/>
</dbReference>
<dbReference type="Proteomes" id="UP001330812">
    <property type="component" value="Chromosome"/>
</dbReference>
<evidence type="ECO:0000256" key="3">
    <source>
        <dbReference type="ARBA" id="ARBA00023027"/>
    </source>
</evidence>
<dbReference type="EC" id="1.1.-.-" evidence="6"/>
<dbReference type="PANTHER" id="PTHR43060:SF15">
    <property type="entry name" value="3-HYDROXYISOBUTYRATE DEHYDROGENASE-LIKE 1, MITOCHONDRIAL-RELATED"/>
    <property type="match status" value="1"/>
</dbReference>
<reference evidence="6 7" key="1">
    <citation type="journal article" date="2015" name="Int. J. Syst. Evol. Microbiol.">
        <title>Amycolatopsis rhabdoformis sp. nov., an actinomycete isolated from a tropical forest soil.</title>
        <authorList>
            <person name="Souza W.R."/>
            <person name="Silva R.E."/>
            <person name="Goodfellow M."/>
            <person name="Busarakam K."/>
            <person name="Figueiro F.S."/>
            <person name="Ferreira D."/>
            <person name="Rodrigues-Filho E."/>
            <person name="Moraes L.A.B."/>
            <person name="Zucchi T.D."/>
        </authorList>
    </citation>
    <scope>NUCLEOTIDE SEQUENCE [LARGE SCALE GENOMIC DNA]</scope>
    <source>
        <strain evidence="6 7">NCIMB 14900</strain>
    </source>
</reference>
<dbReference type="SUPFAM" id="SSF48179">
    <property type="entry name" value="6-phosphogluconate dehydrogenase C-terminal domain-like"/>
    <property type="match status" value="1"/>
</dbReference>
<evidence type="ECO:0000256" key="1">
    <source>
        <dbReference type="ARBA" id="ARBA00009080"/>
    </source>
</evidence>
<keyword evidence="7" id="KW-1185">Reference proteome</keyword>
<keyword evidence="2 6" id="KW-0560">Oxidoreductase</keyword>
<evidence type="ECO:0000259" key="4">
    <source>
        <dbReference type="Pfam" id="PF03446"/>
    </source>
</evidence>
<gene>
    <name evidence="6" type="ORF">VSH64_08890</name>
</gene>
<proteinExistence type="inferred from homology"/>
<accession>A0ABZ1IEZ3</accession>
<dbReference type="InterPro" id="IPR036291">
    <property type="entry name" value="NAD(P)-bd_dom_sf"/>
</dbReference>
<comment type="similarity">
    <text evidence="1">Belongs to the HIBADH-related family.</text>
</comment>
<name>A0ABZ1IEZ3_9PSEU</name>
<dbReference type="Pfam" id="PF14833">
    <property type="entry name" value="NAD_binding_11"/>
    <property type="match status" value="1"/>
</dbReference>
<dbReference type="InterPro" id="IPR029154">
    <property type="entry name" value="HIBADH-like_NADP-bd"/>
</dbReference>
<feature type="domain" description="3-hydroxyisobutyrate dehydrogenase-like NAD-binding" evidence="5">
    <location>
        <begin position="168"/>
        <end position="265"/>
    </location>
</feature>
<evidence type="ECO:0000313" key="6">
    <source>
        <dbReference type="EMBL" id="WSE32223.1"/>
    </source>
</evidence>
<protein>
    <submittedName>
        <fullName evidence="6">NAD(P)-dependent oxidoreductase</fullName>
        <ecNumber evidence="6">1.1.-.-</ecNumber>
    </submittedName>
</protein>
<evidence type="ECO:0000313" key="7">
    <source>
        <dbReference type="Proteomes" id="UP001330812"/>
    </source>
</evidence>
<dbReference type="EMBL" id="CP142149">
    <property type="protein sequence ID" value="WSE32223.1"/>
    <property type="molecule type" value="Genomic_DNA"/>
</dbReference>
<sequence>MRVGFIGLGNMGLGMARNLVKAGFETFVRDLRQAAVDELVAAGATAAGSSAEVARDADLICVAVFTSEQIRQVVLGSEDEPGVLAGARPGSVVALHSTIEPAVVAEVAGAAAELGVQVIDVAMTGGGDVAAADGTLTFLVGGDEAAVALARPALAAMSRSIHHVGGLGSGVTAKIVSNFLLDGTIALVREALRIAESGGIPESRILEIVGDGGVGSSWVSNNWPRIRTQEAEHWDGARGVVAMWHKDVKLAHSLARANGVHAPVLGFLVSDIAPEITDRGLTV</sequence>
<dbReference type="GO" id="GO:0016491">
    <property type="term" value="F:oxidoreductase activity"/>
    <property type="evidence" value="ECO:0007669"/>
    <property type="project" value="UniProtKB-KW"/>
</dbReference>
<dbReference type="InterPro" id="IPR013328">
    <property type="entry name" value="6PGD_dom2"/>
</dbReference>
<evidence type="ECO:0000259" key="5">
    <source>
        <dbReference type="Pfam" id="PF14833"/>
    </source>
</evidence>
<dbReference type="RefSeq" id="WP_326835031.1">
    <property type="nucleotide sequence ID" value="NZ_CP142149.1"/>
</dbReference>
<dbReference type="PROSITE" id="PS00895">
    <property type="entry name" value="3_HYDROXYISOBUT_DH"/>
    <property type="match status" value="1"/>
</dbReference>
<dbReference type="InterPro" id="IPR015815">
    <property type="entry name" value="HIBADH-related"/>
</dbReference>
<dbReference type="SUPFAM" id="SSF51735">
    <property type="entry name" value="NAD(P)-binding Rossmann-fold domains"/>
    <property type="match status" value="1"/>
</dbReference>
<dbReference type="Pfam" id="PF03446">
    <property type="entry name" value="NAD_binding_2"/>
    <property type="match status" value="1"/>
</dbReference>